<dbReference type="PANTHER" id="PTHR11614">
    <property type="entry name" value="PHOSPHOLIPASE-RELATED"/>
    <property type="match status" value="1"/>
</dbReference>
<name>A0A2P2BR95_9FIRM</name>
<reference evidence="2 3" key="1">
    <citation type="submission" date="2014-09" db="EMBL/GenBank/DDBJ databases">
        <authorList>
            <person name="Hornung B.V."/>
        </authorList>
    </citation>
    <scope>NUCLEOTIDE SEQUENCE [LARGE SCALE GENOMIC DNA]</scope>
    <source>
        <strain evidence="2 3">FRIFI</strain>
    </source>
</reference>
<dbReference type="GO" id="GO:0016787">
    <property type="term" value="F:hydrolase activity"/>
    <property type="evidence" value="ECO:0007669"/>
    <property type="project" value="UniProtKB-KW"/>
</dbReference>
<protein>
    <submittedName>
        <fullName evidence="2">Alpha/beta hydrolase protein</fullName>
    </submittedName>
</protein>
<dbReference type="InterPro" id="IPR029058">
    <property type="entry name" value="AB_hydrolase_fold"/>
</dbReference>
<dbReference type="InterPro" id="IPR051044">
    <property type="entry name" value="MAG_DAG_Lipase"/>
</dbReference>
<dbReference type="AlphaFoldDB" id="A0A2P2BR95"/>
<sequence length="313" mass="36251">MRCTNFYFKGNDNLDIHVYKYEGETDKPKGIIQIAHGMNETASRYEYFAKHLTKNGYIVYINDHRGHGKTAKTVENVGYLAKENGFYHLVEDMNILTNIIKNENEGLPIYLFGHSMGSFASQNYIMKYSHNIDGVILSGSNGDHGFILNLAEIIINREIKKHGRLYRSKFIDNLIFGRNNRKFKNTKTEFDWLSRDEEEVKKYIDNPFCGLIFTCGFFYDFIQGLKEIEDKHNLAKIPLDLPIYILSGDKDPIGKFGIGVFNLRDRYINLGVQDVSCKLYEGGRHEMLNETNKDDVIKDILDWINNKLVQKTT</sequence>
<evidence type="ECO:0000313" key="3">
    <source>
        <dbReference type="Proteomes" id="UP000245695"/>
    </source>
</evidence>
<keyword evidence="3" id="KW-1185">Reference proteome</keyword>
<evidence type="ECO:0000259" key="1">
    <source>
        <dbReference type="Pfam" id="PF12146"/>
    </source>
</evidence>
<dbReference type="Proteomes" id="UP000245695">
    <property type="component" value="Chromosome 1"/>
</dbReference>
<organism evidence="2 3">
    <name type="scientific">Romboutsia hominis</name>
    <dbReference type="NCBI Taxonomy" id="1507512"/>
    <lineage>
        <taxon>Bacteria</taxon>
        <taxon>Bacillati</taxon>
        <taxon>Bacillota</taxon>
        <taxon>Clostridia</taxon>
        <taxon>Peptostreptococcales</taxon>
        <taxon>Peptostreptococcaceae</taxon>
        <taxon>Romboutsia</taxon>
    </lineage>
</organism>
<evidence type="ECO:0000313" key="2">
    <source>
        <dbReference type="EMBL" id="CEI72812.1"/>
    </source>
</evidence>
<dbReference type="EMBL" id="LN650648">
    <property type="protein sequence ID" value="CEI72812.1"/>
    <property type="molecule type" value="Genomic_DNA"/>
</dbReference>
<dbReference type="RefSeq" id="WP_166505369.1">
    <property type="nucleotide sequence ID" value="NZ_LN650648.1"/>
</dbReference>
<dbReference type="Pfam" id="PF12146">
    <property type="entry name" value="Hydrolase_4"/>
    <property type="match status" value="1"/>
</dbReference>
<accession>A0A2P2BR95</accession>
<gene>
    <name evidence="2" type="ORF">FRIFI_1276</name>
</gene>
<keyword evidence="2" id="KW-0378">Hydrolase</keyword>
<dbReference type="InterPro" id="IPR022742">
    <property type="entry name" value="Hydrolase_4"/>
</dbReference>
<feature type="domain" description="Serine aminopeptidase S33" evidence="1">
    <location>
        <begin position="27"/>
        <end position="292"/>
    </location>
</feature>
<dbReference type="SUPFAM" id="SSF53474">
    <property type="entry name" value="alpha/beta-Hydrolases"/>
    <property type="match status" value="1"/>
</dbReference>
<dbReference type="KEGG" id="rhom:FRIFI_1276"/>
<proteinExistence type="predicted"/>
<dbReference type="Gene3D" id="3.40.50.1820">
    <property type="entry name" value="alpha/beta hydrolase"/>
    <property type="match status" value="1"/>
</dbReference>